<organism evidence="1 2">
    <name type="scientific">Agaribacillus aureus</name>
    <dbReference type="NCBI Taxonomy" id="3051825"/>
    <lineage>
        <taxon>Bacteria</taxon>
        <taxon>Pseudomonadati</taxon>
        <taxon>Bacteroidota</taxon>
        <taxon>Cytophagia</taxon>
        <taxon>Cytophagales</taxon>
        <taxon>Splendidivirgaceae</taxon>
        <taxon>Agaribacillus</taxon>
    </lineage>
</organism>
<sequence>MEYHNCDYANVGYDEAEGFTYMVIKRKGDSEHFRMAHYKTLELYDGKRPGKHLADTSKMGVVSIEDQQFIANKVIPQLLKMSPDHKLKIAVLVSDEVFSNVAVKSIVNKSKQGNHDVDHSVFNNYEQAINWLRSDN</sequence>
<keyword evidence="2" id="KW-1185">Reference proteome</keyword>
<proteinExistence type="predicted"/>
<dbReference type="EMBL" id="JAUJEB010000003">
    <property type="protein sequence ID" value="MDN5213608.1"/>
    <property type="molecule type" value="Genomic_DNA"/>
</dbReference>
<comment type="caution">
    <text evidence="1">The sequence shown here is derived from an EMBL/GenBank/DDBJ whole genome shotgun (WGS) entry which is preliminary data.</text>
</comment>
<accession>A0ABT8L7D1</accession>
<reference evidence="1" key="1">
    <citation type="submission" date="2023-06" db="EMBL/GenBank/DDBJ databases">
        <title>Genomic of Agaribacillus aureum.</title>
        <authorList>
            <person name="Wang G."/>
        </authorList>
    </citation>
    <scope>NUCLEOTIDE SEQUENCE</scope>
    <source>
        <strain evidence="1">BMA12</strain>
    </source>
</reference>
<name>A0ABT8L7D1_9BACT</name>
<gene>
    <name evidence="1" type="ORF">QQ020_16165</name>
</gene>
<dbReference type="RefSeq" id="WP_346758945.1">
    <property type="nucleotide sequence ID" value="NZ_JAUJEB010000003.1"/>
</dbReference>
<evidence type="ECO:0008006" key="3">
    <source>
        <dbReference type="Google" id="ProtNLM"/>
    </source>
</evidence>
<dbReference type="Proteomes" id="UP001172083">
    <property type="component" value="Unassembled WGS sequence"/>
</dbReference>
<evidence type="ECO:0000313" key="1">
    <source>
        <dbReference type="EMBL" id="MDN5213608.1"/>
    </source>
</evidence>
<evidence type="ECO:0000313" key="2">
    <source>
        <dbReference type="Proteomes" id="UP001172083"/>
    </source>
</evidence>
<protein>
    <recommendedName>
        <fullName evidence="3">STAS/SEC14 domain-containing protein</fullName>
    </recommendedName>
</protein>